<dbReference type="Proteomes" id="UP001244563">
    <property type="component" value="Unassembled WGS sequence"/>
</dbReference>
<gene>
    <name evidence="2" type="ORF">J2T10_000245</name>
</gene>
<evidence type="ECO:0000313" key="3">
    <source>
        <dbReference type="Proteomes" id="UP001244563"/>
    </source>
</evidence>
<protein>
    <submittedName>
        <fullName evidence="2">K+-transporting ATPase KdpF subunit</fullName>
    </submittedName>
</protein>
<organism evidence="2 3">
    <name type="scientific">Paenarthrobacter nicotinovorans</name>
    <name type="common">Arthrobacter nicotinovorans</name>
    <dbReference type="NCBI Taxonomy" id="29320"/>
    <lineage>
        <taxon>Bacteria</taxon>
        <taxon>Bacillati</taxon>
        <taxon>Actinomycetota</taxon>
        <taxon>Actinomycetes</taxon>
        <taxon>Micrococcales</taxon>
        <taxon>Micrococcaceae</taxon>
        <taxon>Paenarthrobacter</taxon>
    </lineage>
</organism>
<dbReference type="RefSeq" id="WP_079580898.1">
    <property type="nucleotide sequence ID" value="NZ_BDDW01000001.1"/>
</dbReference>
<reference evidence="2 3" key="1">
    <citation type="submission" date="2023-07" db="EMBL/GenBank/DDBJ databases">
        <title>Sorghum-associated microbial communities from plants grown in Nebraska, USA.</title>
        <authorList>
            <person name="Schachtman D."/>
        </authorList>
    </citation>
    <scope>NUCLEOTIDE SEQUENCE [LARGE SCALE GENOMIC DNA]</scope>
    <source>
        <strain evidence="2 3">CC523</strain>
    </source>
</reference>
<proteinExistence type="predicted"/>
<comment type="caution">
    <text evidence="2">The sequence shown here is derived from an EMBL/GenBank/DDBJ whole genome shotgun (WGS) entry which is preliminary data.</text>
</comment>
<keyword evidence="1" id="KW-1133">Transmembrane helix</keyword>
<keyword evidence="1" id="KW-0812">Transmembrane</keyword>
<dbReference type="Pfam" id="PF09604">
    <property type="entry name" value="Potass_KdpF"/>
    <property type="match status" value="1"/>
</dbReference>
<sequence length="32" mass="3533">MNADAIMWVSLFILGLAVAGYLLAVLLNPEKW</sequence>
<name>A0ABT9TG85_PAENI</name>
<dbReference type="EMBL" id="JAUSSW010000001">
    <property type="protein sequence ID" value="MDQ0100626.1"/>
    <property type="molecule type" value="Genomic_DNA"/>
</dbReference>
<keyword evidence="3" id="KW-1185">Reference proteome</keyword>
<accession>A0ABT9TG85</accession>
<feature type="transmembrane region" description="Helical" evidence="1">
    <location>
        <begin position="6"/>
        <end position="27"/>
    </location>
</feature>
<evidence type="ECO:0000256" key="1">
    <source>
        <dbReference type="SAM" id="Phobius"/>
    </source>
</evidence>
<evidence type="ECO:0000313" key="2">
    <source>
        <dbReference type="EMBL" id="MDQ0100626.1"/>
    </source>
</evidence>
<keyword evidence="1" id="KW-0472">Membrane</keyword>
<dbReference type="InterPro" id="IPR011726">
    <property type="entry name" value="KdpF"/>
</dbReference>